<keyword evidence="2" id="KW-1185">Reference proteome</keyword>
<evidence type="ECO:0000313" key="2">
    <source>
        <dbReference type="Proteomes" id="UP000499080"/>
    </source>
</evidence>
<dbReference type="Proteomes" id="UP000499080">
    <property type="component" value="Unassembled WGS sequence"/>
</dbReference>
<accession>A0A4Y2GFR9</accession>
<reference evidence="1 2" key="1">
    <citation type="journal article" date="2019" name="Sci. Rep.">
        <title>Orb-weaving spider Araneus ventricosus genome elucidates the spidroin gene catalogue.</title>
        <authorList>
            <person name="Kono N."/>
            <person name="Nakamura H."/>
            <person name="Ohtoshi R."/>
            <person name="Moran D.A.P."/>
            <person name="Shinohara A."/>
            <person name="Yoshida Y."/>
            <person name="Fujiwara M."/>
            <person name="Mori M."/>
            <person name="Tomita M."/>
            <person name="Arakawa K."/>
        </authorList>
    </citation>
    <scope>NUCLEOTIDE SEQUENCE [LARGE SCALE GENOMIC DNA]</scope>
</reference>
<protein>
    <submittedName>
        <fullName evidence="1">Uncharacterized protein</fullName>
    </submittedName>
</protein>
<proteinExistence type="predicted"/>
<evidence type="ECO:0000313" key="1">
    <source>
        <dbReference type="EMBL" id="GBM51388.1"/>
    </source>
</evidence>
<sequence length="151" mass="17705">MRIAKSVYCWEQMLRECYLWKESVKLDSGLFLLKTRLGFVLTGKQEVSGKCNERCDTVLNVSLFVKDSSINELYSLESTGIVDPIQRLNENNEHLKVIDEFKNSMKILPDGRYELCLPFKSVVIELPSNQELTWKRHKKNVRMRTTEWASR</sequence>
<dbReference type="AlphaFoldDB" id="A0A4Y2GFR9"/>
<comment type="caution">
    <text evidence="1">The sequence shown here is derived from an EMBL/GenBank/DDBJ whole genome shotgun (WGS) entry which is preliminary data.</text>
</comment>
<name>A0A4Y2GFR9_ARAVE</name>
<dbReference type="EMBL" id="BGPR01001334">
    <property type="protein sequence ID" value="GBM51388.1"/>
    <property type="molecule type" value="Genomic_DNA"/>
</dbReference>
<gene>
    <name evidence="1" type="ORF">AVEN_168773_1</name>
</gene>
<dbReference type="OrthoDB" id="8034802at2759"/>
<organism evidence="1 2">
    <name type="scientific">Araneus ventricosus</name>
    <name type="common">Orbweaver spider</name>
    <name type="synonym">Epeira ventricosa</name>
    <dbReference type="NCBI Taxonomy" id="182803"/>
    <lineage>
        <taxon>Eukaryota</taxon>
        <taxon>Metazoa</taxon>
        <taxon>Ecdysozoa</taxon>
        <taxon>Arthropoda</taxon>
        <taxon>Chelicerata</taxon>
        <taxon>Arachnida</taxon>
        <taxon>Araneae</taxon>
        <taxon>Araneomorphae</taxon>
        <taxon>Entelegynae</taxon>
        <taxon>Araneoidea</taxon>
        <taxon>Araneidae</taxon>
        <taxon>Araneus</taxon>
    </lineage>
</organism>